<proteinExistence type="predicted"/>
<protein>
    <submittedName>
        <fullName evidence="1">Uncharacterized protein</fullName>
    </submittedName>
</protein>
<reference evidence="1" key="1">
    <citation type="submission" date="2018-02" db="EMBL/GenBank/DDBJ databases">
        <title>Rhizophora mucronata_Transcriptome.</title>
        <authorList>
            <person name="Meera S.P."/>
            <person name="Sreeshan A."/>
            <person name="Augustine A."/>
        </authorList>
    </citation>
    <scope>NUCLEOTIDE SEQUENCE</scope>
    <source>
        <tissue evidence="1">Leaf</tissue>
    </source>
</reference>
<evidence type="ECO:0000313" key="1">
    <source>
        <dbReference type="EMBL" id="MBX56004.1"/>
    </source>
</evidence>
<sequence>MVSLTTTELKTCKLFCLPTL</sequence>
<organism evidence="1">
    <name type="scientific">Rhizophora mucronata</name>
    <name type="common">Asiatic mangrove</name>
    <dbReference type="NCBI Taxonomy" id="61149"/>
    <lineage>
        <taxon>Eukaryota</taxon>
        <taxon>Viridiplantae</taxon>
        <taxon>Streptophyta</taxon>
        <taxon>Embryophyta</taxon>
        <taxon>Tracheophyta</taxon>
        <taxon>Spermatophyta</taxon>
        <taxon>Magnoliopsida</taxon>
        <taxon>eudicotyledons</taxon>
        <taxon>Gunneridae</taxon>
        <taxon>Pentapetalae</taxon>
        <taxon>rosids</taxon>
        <taxon>fabids</taxon>
        <taxon>Malpighiales</taxon>
        <taxon>Rhizophoraceae</taxon>
        <taxon>Rhizophora</taxon>
    </lineage>
</organism>
<name>A0A2P2PMQ4_RHIMU</name>
<accession>A0A2P2PMQ4</accession>
<dbReference type="EMBL" id="GGEC01075520">
    <property type="protein sequence ID" value="MBX56004.1"/>
    <property type="molecule type" value="Transcribed_RNA"/>
</dbReference>
<dbReference type="AlphaFoldDB" id="A0A2P2PMQ4"/>